<accession>A0A7R9PGD0</accession>
<comment type="subcellular location">
    <subcellularLocation>
        <location evidence="1">Membrane</location>
        <topology evidence="1">Multi-pass membrane protein</topology>
    </subcellularLocation>
</comment>
<keyword evidence="2 6" id="KW-0812">Transmembrane</keyword>
<name>A0A7R9PGD0_TIMCA</name>
<keyword evidence="4 6" id="KW-0472">Membrane</keyword>
<evidence type="ECO:0000313" key="7">
    <source>
        <dbReference type="EMBL" id="CAD7581733.1"/>
    </source>
</evidence>
<dbReference type="AlphaFoldDB" id="A0A7R9PGD0"/>
<feature type="compositionally biased region" description="Basic and acidic residues" evidence="5">
    <location>
        <begin position="96"/>
        <end position="105"/>
    </location>
</feature>
<reference evidence="7" key="1">
    <citation type="submission" date="2020-11" db="EMBL/GenBank/DDBJ databases">
        <authorList>
            <person name="Tran Van P."/>
        </authorList>
    </citation>
    <scope>NUCLEOTIDE SEQUENCE</scope>
</reference>
<evidence type="ECO:0000256" key="6">
    <source>
        <dbReference type="SAM" id="Phobius"/>
    </source>
</evidence>
<feature type="transmembrane region" description="Helical" evidence="6">
    <location>
        <begin position="32"/>
        <end position="55"/>
    </location>
</feature>
<gene>
    <name evidence="7" type="ORF">TCMB3V08_LOCUS14266</name>
</gene>
<evidence type="ECO:0000256" key="1">
    <source>
        <dbReference type="ARBA" id="ARBA00004141"/>
    </source>
</evidence>
<dbReference type="PANTHER" id="PTHR11662:SF399">
    <property type="entry name" value="FI19708P1-RELATED"/>
    <property type="match status" value="1"/>
</dbReference>
<evidence type="ECO:0000256" key="5">
    <source>
        <dbReference type="SAM" id="MobiDB-lite"/>
    </source>
</evidence>
<evidence type="ECO:0000256" key="2">
    <source>
        <dbReference type="ARBA" id="ARBA00022692"/>
    </source>
</evidence>
<evidence type="ECO:0000256" key="3">
    <source>
        <dbReference type="ARBA" id="ARBA00022989"/>
    </source>
</evidence>
<proteinExistence type="predicted"/>
<protein>
    <submittedName>
        <fullName evidence="7">(California timema) hypothetical protein</fullName>
    </submittedName>
</protein>
<dbReference type="InterPro" id="IPR050382">
    <property type="entry name" value="MFS_Na/Anion_cotransporter"/>
</dbReference>
<feature type="transmembrane region" description="Helical" evidence="6">
    <location>
        <begin position="67"/>
        <end position="86"/>
    </location>
</feature>
<dbReference type="InterPro" id="IPR036259">
    <property type="entry name" value="MFS_trans_sf"/>
</dbReference>
<organism evidence="7">
    <name type="scientific">Timema californicum</name>
    <name type="common">California timema</name>
    <name type="synonym">Walking stick</name>
    <dbReference type="NCBI Taxonomy" id="61474"/>
    <lineage>
        <taxon>Eukaryota</taxon>
        <taxon>Metazoa</taxon>
        <taxon>Ecdysozoa</taxon>
        <taxon>Arthropoda</taxon>
        <taxon>Hexapoda</taxon>
        <taxon>Insecta</taxon>
        <taxon>Pterygota</taxon>
        <taxon>Neoptera</taxon>
        <taxon>Polyneoptera</taxon>
        <taxon>Phasmatodea</taxon>
        <taxon>Timematodea</taxon>
        <taxon>Timematoidea</taxon>
        <taxon>Timematidae</taxon>
        <taxon>Timema</taxon>
    </lineage>
</organism>
<dbReference type="EMBL" id="OE229199">
    <property type="protein sequence ID" value="CAD7581733.1"/>
    <property type="molecule type" value="Genomic_DNA"/>
</dbReference>
<evidence type="ECO:0000256" key="4">
    <source>
        <dbReference type="ARBA" id="ARBA00023136"/>
    </source>
</evidence>
<dbReference type="Gene3D" id="1.20.1250.20">
    <property type="entry name" value="MFS general substrate transporter like domains"/>
    <property type="match status" value="1"/>
</dbReference>
<feature type="region of interest" description="Disordered" evidence="5">
    <location>
        <begin position="95"/>
        <end position="119"/>
    </location>
</feature>
<sequence length="119" mass="12805">MVILCAAMFCNGAIYGGSLTNAMDLAVNFAGTISGLSGTLTGLMAILGPTTVGYITYGQQTRAAWRLVFYVSAAIIGTPFFVYLFFGSVEEQPWNKPKEETDKGGTRPHQQDISVSQRV</sequence>
<dbReference type="PANTHER" id="PTHR11662">
    <property type="entry name" value="SOLUTE CARRIER FAMILY 17"/>
    <property type="match status" value="1"/>
</dbReference>
<dbReference type="GO" id="GO:0006820">
    <property type="term" value="P:monoatomic anion transport"/>
    <property type="evidence" value="ECO:0007669"/>
    <property type="project" value="TreeGrafter"/>
</dbReference>
<dbReference type="GO" id="GO:0022857">
    <property type="term" value="F:transmembrane transporter activity"/>
    <property type="evidence" value="ECO:0007669"/>
    <property type="project" value="TreeGrafter"/>
</dbReference>
<keyword evidence="3 6" id="KW-1133">Transmembrane helix</keyword>
<dbReference type="GO" id="GO:0016020">
    <property type="term" value="C:membrane"/>
    <property type="evidence" value="ECO:0007669"/>
    <property type="project" value="UniProtKB-SubCell"/>
</dbReference>
<dbReference type="SUPFAM" id="SSF103473">
    <property type="entry name" value="MFS general substrate transporter"/>
    <property type="match status" value="1"/>
</dbReference>